<protein>
    <recommendedName>
        <fullName evidence="6">X8 domain-containing protein</fullName>
    </recommendedName>
</protein>
<feature type="signal peptide" evidence="5">
    <location>
        <begin position="1"/>
        <end position="24"/>
    </location>
</feature>
<evidence type="ECO:0000256" key="2">
    <source>
        <dbReference type="ARBA" id="ARBA00022622"/>
    </source>
</evidence>
<dbReference type="PANTHER" id="PTHR31044:SF103">
    <property type="entry name" value="MAJOR POLLEN ALLERGEN OLE E 10-LIKE"/>
    <property type="match status" value="1"/>
</dbReference>
<dbReference type="Pfam" id="PF07983">
    <property type="entry name" value="X8"/>
    <property type="match status" value="1"/>
</dbReference>
<keyword evidence="2" id="KW-0325">Glycoprotein</keyword>
<keyword evidence="4" id="KW-1015">Disulfide bond</keyword>
<gene>
    <name evidence="7" type="ORF">MANES_01G233300</name>
</gene>
<dbReference type="GO" id="GO:0098552">
    <property type="term" value="C:side of membrane"/>
    <property type="evidence" value="ECO:0007669"/>
    <property type="project" value="UniProtKB-KW"/>
</dbReference>
<dbReference type="AlphaFoldDB" id="A0A2C9WNB7"/>
<feature type="chain" id="PRO_5013265679" description="X8 domain-containing protein" evidence="5">
    <location>
        <begin position="25"/>
        <end position="144"/>
    </location>
</feature>
<dbReference type="InterPro" id="IPR044788">
    <property type="entry name" value="X8_dom_prot"/>
</dbReference>
<keyword evidence="2" id="KW-0472">Membrane</keyword>
<comment type="subcellular location">
    <subcellularLocation>
        <location evidence="1">Cell membrane</location>
        <topology evidence="1">Lipid-anchor</topology>
        <topology evidence="1">GPI-anchor</topology>
    </subcellularLocation>
</comment>
<keyword evidence="2" id="KW-0449">Lipoprotein</keyword>
<evidence type="ECO:0000313" key="7">
    <source>
        <dbReference type="EMBL" id="OAY61987.1"/>
    </source>
</evidence>
<feature type="domain" description="X8" evidence="6">
    <location>
        <begin position="57"/>
        <end position="142"/>
    </location>
</feature>
<organism evidence="7">
    <name type="scientific">Manihot esculenta</name>
    <name type="common">Cassava</name>
    <name type="synonym">Jatropha manihot</name>
    <dbReference type="NCBI Taxonomy" id="3983"/>
    <lineage>
        <taxon>Eukaryota</taxon>
        <taxon>Viridiplantae</taxon>
        <taxon>Streptophyta</taxon>
        <taxon>Embryophyta</taxon>
        <taxon>Tracheophyta</taxon>
        <taxon>Spermatophyta</taxon>
        <taxon>Magnoliopsida</taxon>
        <taxon>eudicotyledons</taxon>
        <taxon>Gunneridae</taxon>
        <taxon>Pentapetalae</taxon>
        <taxon>rosids</taxon>
        <taxon>fabids</taxon>
        <taxon>Malpighiales</taxon>
        <taxon>Euphorbiaceae</taxon>
        <taxon>Crotonoideae</taxon>
        <taxon>Manihoteae</taxon>
        <taxon>Manihot</taxon>
    </lineage>
</organism>
<name>A0A2C9WNB7_MANES</name>
<evidence type="ECO:0000256" key="1">
    <source>
        <dbReference type="ARBA" id="ARBA00004609"/>
    </source>
</evidence>
<dbReference type="EMBL" id="CM004387">
    <property type="protein sequence ID" value="OAY61987.1"/>
    <property type="molecule type" value="Genomic_DNA"/>
</dbReference>
<dbReference type="PROSITE" id="PS51257">
    <property type="entry name" value="PROKAR_LIPOPROTEIN"/>
    <property type="match status" value="1"/>
</dbReference>
<evidence type="ECO:0000256" key="5">
    <source>
        <dbReference type="SAM" id="SignalP"/>
    </source>
</evidence>
<dbReference type="Gene3D" id="1.20.58.1040">
    <property type="match status" value="1"/>
</dbReference>
<dbReference type="PANTHER" id="PTHR31044">
    <property type="entry name" value="BETA-1,3 GLUCANASE"/>
    <property type="match status" value="1"/>
</dbReference>
<keyword evidence="2" id="KW-0336">GPI-anchor</keyword>
<sequence>MDSARPPLAFLSLAFALLLSCAVCVVLVDLNILVLCHAESRYHGRNQYRMANDGRRMWCIAKPSTEAGTLFRNIDFSCGQSGVDCTPIQPGGSCFNPDTPVSHASYAMNLFYKFAGKHPWDCNFNGTGVTVPQNPSFGTCIYPL</sequence>
<reference evidence="7" key="1">
    <citation type="submission" date="2016-02" db="EMBL/GenBank/DDBJ databases">
        <title>WGS assembly of Manihot esculenta.</title>
        <authorList>
            <person name="Bredeson J.V."/>
            <person name="Prochnik S.E."/>
            <person name="Lyons J.B."/>
            <person name="Schmutz J."/>
            <person name="Grimwood J."/>
            <person name="Vrebalov J."/>
            <person name="Bart R.S."/>
            <person name="Amuge T."/>
            <person name="Ferguson M.E."/>
            <person name="Green R."/>
            <person name="Putnam N."/>
            <person name="Stites J."/>
            <person name="Rounsley S."/>
            <person name="Rokhsar D.S."/>
        </authorList>
    </citation>
    <scope>NUCLEOTIDE SEQUENCE [LARGE SCALE GENOMIC DNA]</scope>
    <source>
        <tissue evidence="7">Leaf</tissue>
    </source>
</reference>
<dbReference type="GO" id="GO:0005886">
    <property type="term" value="C:plasma membrane"/>
    <property type="evidence" value="ECO:0007669"/>
    <property type="project" value="UniProtKB-SubCell"/>
</dbReference>
<proteinExistence type="predicted"/>
<dbReference type="InterPro" id="IPR012946">
    <property type="entry name" value="X8"/>
</dbReference>
<dbReference type="STRING" id="3983.A0A2C9WNB7"/>
<dbReference type="FunFam" id="1.20.58.1040:FF:000003">
    <property type="entry name" value="glucan endo-1,3-beta-glucosidase 7"/>
    <property type="match status" value="1"/>
</dbReference>
<evidence type="ECO:0000256" key="4">
    <source>
        <dbReference type="ARBA" id="ARBA00023157"/>
    </source>
</evidence>
<dbReference type="GO" id="GO:0009506">
    <property type="term" value="C:plasmodesma"/>
    <property type="evidence" value="ECO:0007669"/>
    <property type="project" value="UniProtKB-ARBA"/>
</dbReference>
<evidence type="ECO:0000259" key="6">
    <source>
        <dbReference type="SMART" id="SM00768"/>
    </source>
</evidence>
<keyword evidence="3 5" id="KW-0732">Signal</keyword>
<dbReference type="SMART" id="SM00768">
    <property type="entry name" value="X8"/>
    <property type="match status" value="1"/>
</dbReference>
<accession>A0A2C9WNB7</accession>
<evidence type="ECO:0000256" key="3">
    <source>
        <dbReference type="ARBA" id="ARBA00022729"/>
    </source>
</evidence>